<evidence type="ECO:0000313" key="2">
    <source>
        <dbReference type="EMBL" id="KAF2728618.1"/>
    </source>
</evidence>
<sequence>MAELAALMFQASVTRGPQAPCQPPHSSNDVDAVPPPRATPWHFDNSPCTDRSTRTERCTRRRLPARPCASYPAIAIATSPRDGLRHNARSWASFIMFVCPRGTERRLKPEPDGWLVSVTSLKRAARGRDGRRSTIQRGCRHGTVIERSVRSPSWYYFRAAAEPKLLDGCFFSHTTGNGQSRAWRETGRLLSLLHHRVPAITRYGAVVCKR</sequence>
<comment type="caution">
    <text evidence="2">The sequence shown here is derived from an EMBL/GenBank/DDBJ whole genome shotgun (WGS) entry which is preliminary data.</text>
</comment>
<keyword evidence="3" id="KW-1185">Reference proteome</keyword>
<organism evidence="2 3">
    <name type="scientific">Polyplosphaeria fusca</name>
    <dbReference type="NCBI Taxonomy" id="682080"/>
    <lineage>
        <taxon>Eukaryota</taxon>
        <taxon>Fungi</taxon>
        <taxon>Dikarya</taxon>
        <taxon>Ascomycota</taxon>
        <taxon>Pezizomycotina</taxon>
        <taxon>Dothideomycetes</taxon>
        <taxon>Pleosporomycetidae</taxon>
        <taxon>Pleosporales</taxon>
        <taxon>Tetraplosphaeriaceae</taxon>
        <taxon>Polyplosphaeria</taxon>
    </lineage>
</organism>
<feature type="region of interest" description="Disordered" evidence="1">
    <location>
        <begin position="15"/>
        <end position="56"/>
    </location>
</feature>
<accession>A0A9P4QNI1</accession>
<dbReference type="EMBL" id="ML996273">
    <property type="protein sequence ID" value="KAF2728618.1"/>
    <property type="molecule type" value="Genomic_DNA"/>
</dbReference>
<protein>
    <submittedName>
        <fullName evidence="2">Uncharacterized protein</fullName>
    </submittedName>
</protein>
<dbReference type="AlphaFoldDB" id="A0A9P4QNI1"/>
<proteinExistence type="predicted"/>
<evidence type="ECO:0000256" key="1">
    <source>
        <dbReference type="SAM" id="MobiDB-lite"/>
    </source>
</evidence>
<gene>
    <name evidence="2" type="ORF">EJ04DRAFT_92572</name>
</gene>
<reference evidence="2" key="1">
    <citation type="journal article" date="2020" name="Stud. Mycol.">
        <title>101 Dothideomycetes genomes: a test case for predicting lifestyles and emergence of pathogens.</title>
        <authorList>
            <person name="Haridas S."/>
            <person name="Albert R."/>
            <person name="Binder M."/>
            <person name="Bloem J."/>
            <person name="Labutti K."/>
            <person name="Salamov A."/>
            <person name="Andreopoulos B."/>
            <person name="Baker S."/>
            <person name="Barry K."/>
            <person name="Bills G."/>
            <person name="Bluhm B."/>
            <person name="Cannon C."/>
            <person name="Castanera R."/>
            <person name="Culley D."/>
            <person name="Daum C."/>
            <person name="Ezra D."/>
            <person name="Gonzalez J."/>
            <person name="Henrissat B."/>
            <person name="Kuo A."/>
            <person name="Liang C."/>
            <person name="Lipzen A."/>
            <person name="Lutzoni F."/>
            <person name="Magnuson J."/>
            <person name="Mondo S."/>
            <person name="Nolan M."/>
            <person name="Ohm R."/>
            <person name="Pangilinan J."/>
            <person name="Park H.-J."/>
            <person name="Ramirez L."/>
            <person name="Alfaro M."/>
            <person name="Sun H."/>
            <person name="Tritt A."/>
            <person name="Yoshinaga Y."/>
            <person name="Zwiers L.-H."/>
            <person name="Turgeon B."/>
            <person name="Goodwin S."/>
            <person name="Spatafora J."/>
            <person name="Crous P."/>
            <person name="Grigoriev I."/>
        </authorList>
    </citation>
    <scope>NUCLEOTIDE SEQUENCE</scope>
    <source>
        <strain evidence="2">CBS 125425</strain>
    </source>
</reference>
<dbReference type="Proteomes" id="UP000799444">
    <property type="component" value="Unassembled WGS sequence"/>
</dbReference>
<name>A0A9P4QNI1_9PLEO</name>
<evidence type="ECO:0000313" key="3">
    <source>
        <dbReference type="Proteomes" id="UP000799444"/>
    </source>
</evidence>